<reference evidence="6" key="1">
    <citation type="submission" date="2018-01" db="EMBL/GenBank/DDBJ databases">
        <authorList>
            <person name="Kerou L M."/>
        </authorList>
    </citation>
    <scope>NUCLEOTIDE SEQUENCE [LARGE SCALE GENOMIC DNA]</scope>
    <source>
        <strain evidence="6">SCU2</strain>
    </source>
</reference>
<feature type="compositionally biased region" description="Polar residues" evidence="3">
    <location>
        <begin position="9"/>
        <end position="22"/>
    </location>
</feature>
<gene>
    <name evidence="5" type="primary">ureF</name>
    <name evidence="5" type="ORF">NCAV_0995</name>
</gene>
<evidence type="ECO:0000313" key="6">
    <source>
        <dbReference type="Proteomes" id="UP000236248"/>
    </source>
</evidence>
<dbReference type="PANTHER" id="PTHR33620">
    <property type="entry name" value="UREASE ACCESSORY PROTEIN F"/>
    <property type="match status" value="1"/>
</dbReference>
<name>A0A2K5AR95_9ARCH</name>
<evidence type="ECO:0000256" key="3">
    <source>
        <dbReference type="SAM" id="MobiDB-lite"/>
    </source>
</evidence>
<dbReference type="KEGG" id="ncv:NCAV_0995"/>
<evidence type="ECO:0000256" key="4">
    <source>
        <dbReference type="SAM" id="Phobius"/>
    </source>
</evidence>
<dbReference type="Proteomes" id="UP000236248">
    <property type="component" value="Chromosome NCAV"/>
</dbReference>
<dbReference type="PIRSF" id="PIRSF009467">
    <property type="entry name" value="Ureas_acces_UreF"/>
    <property type="match status" value="1"/>
</dbReference>
<dbReference type="RefSeq" id="WP_103287109.1">
    <property type="nucleotide sequence ID" value="NZ_LT981265.1"/>
</dbReference>
<evidence type="ECO:0000256" key="2">
    <source>
        <dbReference type="ARBA" id="ARBA00023186"/>
    </source>
</evidence>
<organism evidence="5 6">
    <name type="scientific">Candidatus Nitrosocaldus cavascurensis</name>
    <dbReference type="NCBI Taxonomy" id="2058097"/>
    <lineage>
        <taxon>Archaea</taxon>
        <taxon>Nitrososphaerota</taxon>
        <taxon>Nitrososphaeria</taxon>
        <taxon>Candidatus Nitrosocaldales</taxon>
        <taxon>Candidatus Nitrosocaldaceae</taxon>
        <taxon>Candidatus Nitrosocaldus</taxon>
    </lineage>
</organism>
<dbReference type="GO" id="GO:0016151">
    <property type="term" value="F:nickel cation binding"/>
    <property type="evidence" value="ECO:0007669"/>
    <property type="project" value="InterPro"/>
</dbReference>
<evidence type="ECO:0000313" key="5">
    <source>
        <dbReference type="EMBL" id="SPC34172.1"/>
    </source>
</evidence>
<proteinExistence type="inferred from homology"/>
<keyword evidence="6" id="KW-1185">Reference proteome</keyword>
<accession>A0A2K5AR95</accession>
<dbReference type="GeneID" id="41595037"/>
<keyword evidence="4" id="KW-0472">Membrane</keyword>
<dbReference type="EMBL" id="LT981265">
    <property type="protein sequence ID" value="SPC34172.1"/>
    <property type="molecule type" value="Genomic_DNA"/>
</dbReference>
<sequence length="268" mass="30078">MSIDVDVRGNNNSKAHSRAESNSYDDNVIDEISIQDISVMQLADSFFPTGMYTTSNGLEMFFYNKRVKSVEHLRNLLTVFLKQQIGPADCVALGNAYQASKESDLNRLIEIDNTIFAMRLIKEIREASVRSGIQLIRCLSQIISNKKASNNNNYSILELYDNAIRSKKANGVYPVALAIACNIFDISKPKAGLILLYSFSISVIGAALRLGMLNHFQGQIIVNELKPLMVSIVKENIDKSLSNMWQFAPEIDVVQMMHERLATKMFIT</sequence>
<keyword evidence="2" id="KW-0143">Chaperone</keyword>
<evidence type="ECO:0000256" key="1">
    <source>
        <dbReference type="ARBA" id="ARBA00022988"/>
    </source>
</evidence>
<protein>
    <submittedName>
        <fullName evidence="5">Urease accessory protein UreF</fullName>
    </submittedName>
</protein>
<dbReference type="HAMAP" id="MF_01385">
    <property type="entry name" value="UreF"/>
    <property type="match status" value="1"/>
</dbReference>
<feature type="transmembrane region" description="Helical" evidence="4">
    <location>
        <begin position="191"/>
        <end position="210"/>
    </location>
</feature>
<feature type="region of interest" description="Disordered" evidence="3">
    <location>
        <begin position="1"/>
        <end position="22"/>
    </location>
</feature>
<dbReference type="PANTHER" id="PTHR33620:SF1">
    <property type="entry name" value="UREASE ACCESSORY PROTEIN F"/>
    <property type="match status" value="1"/>
</dbReference>
<dbReference type="InterPro" id="IPR002639">
    <property type="entry name" value="UreF"/>
</dbReference>
<dbReference type="Pfam" id="PF01730">
    <property type="entry name" value="UreF"/>
    <property type="match status" value="1"/>
</dbReference>
<dbReference type="AlphaFoldDB" id="A0A2K5AR95"/>
<dbReference type="InterPro" id="IPR038277">
    <property type="entry name" value="UreF_sf"/>
</dbReference>
<keyword evidence="4" id="KW-0812">Transmembrane</keyword>
<keyword evidence="1" id="KW-0996">Nickel insertion</keyword>
<dbReference type="Gene3D" id="1.10.4190.10">
    <property type="entry name" value="Urease accessory protein UreF"/>
    <property type="match status" value="1"/>
</dbReference>
<keyword evidence="4" id="KW-1133">Transmembrane helix</keyword>